<keyword evidence="3" id="KW-1185">Reference proteome</keyword>
<feature type="transmembrane region" description="Helical" evidence="1">
    <location>
        <begin position="20"/>
        <end position="44"/>
    </location>
</feature>
<reference evidence="3" key="1">
    <citation type="journal article" date="2019" name="Int. J. Syst. Evol. Microbiol.">
        <title>The Global Catalogue of Microorganisms (GCM) 10K type strain sequencing project: providing services to taxonomists for standard genome sequencing and annotation.</title>
        <authorList>
            <consortium name="The Broad Institute Genomics Platform"/>
            <consortium name="The Broad Institute Genome Sequencing Center for Infectious Disease"/>
            <person name="Wu L."/>
            <person name="Ma J."/>
        </authorList>
    </citation>
    <scope>NUCLEOTIDE SEQUENCE [LARGE SCALE GENOMIC DNA]</scope>
    <source>
        <strain evidence="3">CGMCC 4.7393</strain>
    </source>
</reference>
<accession>A0ABW2DKZ3</accession>
<sequence length="139" mass="15482">MAPLPILHRPYLKEHRWCSAAPVWALLVLFLLHSFSFTLIHAGFSLNQAYIAKKLCENRDKPQLKCEGRCVLIKSLKKAAQTEQDLRVHLKQLSFDFTAAESLTGIAPCFAASSAKYIISSSLGLPEAYSPSLYHPPQA</sequence>
<evidence type="ECO:0000313" key="2">
    <source>
        <dbReference type="EMBL" id="MFC6998537.1"/>
    </source>
</evidence>
<evidence type="ECO:0000256" key="1">
    <source>
        <dbReference type="SAM" id="Phobius"/>
    </source>
</evidence>
<dbReference type="Proteomes" id="UP001596405">
    <property type="component" value="Unassembled WGS sequence"/>
</dbReference>
<gene>
    <name evidence="2" type="ORF">ACFQHR_12940</name>
</gene>
<proteinExistence type="predicted"/>
<dbReference type="RefSeq" id="WP_153042072.1">
    <property type="nucleotide sequence ID" value="NZ_JBHSYQ010000006.1"/>
</dbReference>
<keyword evidence="1" id="KW-1133">Transmembrane helix</keyword>
<dbReference type="EMBL" id="JBHSYQ010000006">
    <property type="protein sequence ID" value="MFC6998537.1"/>
    <property type="molecule type" value="Genomic_DNA"/>
</dbReference>
<keyword evidence="1" id="KW-0812">Transmembrane</keyword>
<name>A0ABW2DKZ3_9BACT</name>
<organism evidence="2 3">
    <name type="scientific">Rufibacter roseus</name>
    <dbReference type="NCBI Taxonomy" id="1567108"/>
    <lineage>
        <taxon>Bacteria</taxon>
        <taxon>Pseudomonadati</taxon>
        <taxon>Bacteroidota</taxon>
        <taxon>Cytophagia</taxon>
        <taxon>Cytophagales</taxon>
        <taxon>Hymenobacteraceae</taxon>
        <taxon>Rufibacter</taxon>
    </lineage>
</organism>
<evidence type="ECO:0000313" key="3">
    <source>
        <dbReference type="Proteomes" id="UP001596405"/>
    </source>
</evidence>
<comment type="caution">
    <text evidence="2">The sequence shown here is derived from an EMBL/GenBank/DDBJ whole genome shotgun (WGS) entry which is preliminary data.</text>
</comment>
<keyword evidence="1" id="KW-0472">Membrane</keyword>
<protein>
    <submittedName>
        <fullName evidence="2">Uncharacterized protein</fullName>
    </submittedName>
</protein>